<evidence type="ECO:0000259" key="3">
    <source>
        <dbReference type="SMART" id="SM00912"/>
    </source>
</evidence>
<dbReference type="SMART" id="SM00912">
    <property type="entry name" value="Haemagg_act"/>
    <property type="match status" value="1"/>
</dbReference>
<dbReference type="PROSITE" id="PS51257">
    <property type="entry name" value="PROKAR_LIPOPROTEIN"/>
    <property type="match status" value="1"/>
</dbReference>
<dbReference type="SUPFAM" id="SSF51126">
    <property type="entry name" value="Pectin lyase-like"/>
    <property type="match status" value="5"/>
</dbReference>
<evidence type="ECO:0000313" key="4">
    <source>
        <dbReference type="EMBL" id="PMB00710.1"/>
    </source>
</evidence>
<feature type="signal peptide" evidence="2">
    <location>
        <begin position="1"/>
        <end position="24"/>
    </location>
</feature>
<comment type="caution">
    <text evidence="4">The sequence shown here is derived from an EMBL/GenBank/DDBJ whole genome shotgun (WGS) entry which is preliminary data.</text>
</comment>
<dbReference type="Gene3D" id="2.160.20.10">
    <property type="entry name" value="Single-stranded right-handed beta-helix, Pectin lyase-like"/>
    <property type="match status" value="3"/>
</dbReference>
<evidence type="ECO:0000313" key="5">
    <source>
        <dbReference type="Proteomes" id="UP000235025"/>
    </source>
</evidence>
<protein>
    <recommendedName>
        <fullName evidence="3">Filamentous haemagglutinin FhaB/tRNA nuclease CdiA-like TPS domain-containing protein</fullName>
    </recommendedName>
</protein>
<dbReference type="InterPro" id="IPR011050">
    <property type="entry name" value="Pectin_lyase_fold/virulence"/>
</dbReference>
<feature type="chain" id="PRO_5015002240" description="Filamentous haemagglutinin FhaB/tRNA nuclease CdiA-like TPS domain-containing protein" evidence="2">
    <location>
        <begin position="25"/>
        <end position="1084"/>
    </location>
</feature>
<evidence type="ECO:0000256" key="2">
    <source>
        <dbReference type="SAM" id="SignalP"/>
    </source>
</evidence>
<dbReference type="EMBL" id="NMQA01000022">
    <property type="protein sequence ID" value="PMB00710.1"/>
    <property type="molecule type" value="Genomic_DNA"/>
</dbReference>
<dbReference type="NCBIfam" id="TIGR01901">
    <property type="entry name" value="adhes_NPXG"/>
    <property type="match status" value="1"/>
</dbReference>
<sequence>MRSLLLILPLLTLGCLASINTATAQVSSDGILSTTVTSPDGSNFTIDNGDQAGGNLFHSFSQFSVPNGGSAVFQNPTDVQNIISRVTGGAISNIDGLIRTQGSANLFLLNPAGIVFGPNASLNIGGSFFATTANSLLFSDGVEFSATNLQTPPVLSVNIPIGLRFRDSPGNITIGDNQGSITNPTPESPTLLEVQPNKTLALVGGDINLNGQRLRAPGGRIELGGLQAAGTVRINNDGSLTFPPGVELADISINASEIDVTSGGGGSIAINARNINIVGGSNICAGIGADAACGGLTSDFGFVSSQAGDIALNALENITIADSGSEVKNDVNPGAIGNSGNINIQARSLFLNNGGVIRASTFGQGNAGRVNISAQDTISVNGGENGSFIVSNVQSSNAVGNSGGVNIATGSLSVKNGAQINSFTRGQGNAGKITIQARDTVTFDEIGNNEFLTGSFSNVQAGAIGRGGDINIEAGNVFIKNGAVISSSTFGEGEAGKISITARDTVSLSGQGISRIFNNVGSRGVGNSGGISINTGSLFASDEALILSSVNGRGNSGGIFIEARDIVSLTGVGNLNLGIVNADASGTIFESSVNPGGVGNGGHIVIKTGTLRLDSSQINTSTAGTGNSGNIIIEARDQVALLQGSDMFTEVTCACERQGGGVGGIGNGGDIRITTGSLLLDVGASLRADTEARGNAGNIIINARDSVTFKSDLNFFGGAYSQVEPEAVGRGGDIRINASTLSVSGKHEINTRTQGQGDAGNIFIDANSIVFDGSNVNVSSGASQQGRLPGTFGNGGDININTGSLLVTNGAKIFADSEISNATAGNIKINASRFTLNNQATIKSESVTDADGGNITLNLEDYLLMRRNSEISTSAGTNQTGGNGGNIIINAPDGFVVAFPSENSDITANAFEGKGGNIQINAAGIYGIQFRDKRTPNSDITASSEFGSAGTVEINTPDVDPSQGLVELPENLTDPTDQIAQNPCQKGAGSSFTIIGRGGLPSSPNDSFNSDNVRVDLVKPPTSSSNSPSSNINQPTTKPTAKQIIPAQGWIFNNKGEVVLTAYDPNTTSLQRTSKTTAACPAPF</sequence>
<feature type="domain" description="Filamentous haemagglutinin FhaB/tRNA nuclease CdiA-like TPS" evidence="3">
    <location>
        <begin position="27"/>
        <end position="139"/>
    </location>
</feature>
<dbReference type="RefSeq" id="WP_102171264.1">
    <property type="nucleotide sequence ID" value="NZ_NMQA01000022.1"/>
</dbReference>
<organism evidence="4 5">
    <name type="scientific">Fischerella thermalis CCMEE 5268</name>
    <dbReference type="NCBI Taxonomy" id="2019662"/>
    <lineage>
        <taxon>Bacteria</taxon>
        <taxon>Bacillati</taxon>
        <taxon>Cyanobacteriota</taxon>
        <taxon>Cyanophyceae</taxon>
        <taxon>Nostocales</taxon>
        <taxon>Hapalosiphonaceae</taxon>
        <taxon>Fischerella</taxon>
    </lineage>
</organism>
<reference evidence="4 5" key="1">
    <citation type="submission" date="2017-07" db="EMBL/GenBank/DDBJ databases">
        <title>Genomes of Fischerella (Mastigocladus) sp. strains.</title>
        <authorList>
            <person name="Miller S.R."/>
        </authorList>
    </citation>
    <scope>NUCLEOTIDE SEQUENCE [LARGE SCALE GENOMIC DNA]</scope>
    <source>
        <strain evidence="4 5">CCMEE 5268</strain>
    </source>
</reference>
<accession>A0A2N6KLM2</accession>
<dbReference type="Pfam" id="PF05860">
    <property type="entry name" value="TPS"/>
    <property type="match status" value="1"/>
</dbReference>
<name>A0A2N6KLM2_9CYAN</name>
<proteinExistence type="predicted"/>
<dbReference type="Proteomes" id="UP000235025">
    <property type="component" value="Unassembled WGS sequence"/>
</dbReference>
<feature type="region of interest" description="Disordered" evidence="1">
    <location>
        <begin position="1017"/>
        <end position="1039"/>
    </location>
</feature>
<dbReference type="InterPro" id="IPR008638">
    <property type="entry name" value="FhaB/CdiA-like_TPS"/>
</dbReference>
<feature type="compositionally biased region" description="Low complexity" evidence="1">
    <location>
        <begin position="1020"/>
        <end position="1037"/>
    </location>
</feature>
<dbReference type="AlphaFoldDB" id="A0A2N6KLM2"/>
<keyword evidence="2" id="KW-0732">Signal</keyword>
<gene>
    <name evidence="4" type="ORF">CEN50_02215</name>
</gene>
<evidence type="ECO:0000256" key="1">
    <source>
        <dbReference type="SAM" id="MobiDB-lite"/>
    </source>
</evidence>
<dbReference type="InterPro" id="IPR012334">
    <property type="entry name" value="Pectin_lyas_fold"/>
</dbReference>